<sequence length="853" mass="88473">MLPSVHARLLSPVAGTAGLPDATLADSQPELWEINELAVSDLACAQPQFVIPLPRLDIGWLVLTALAPDVFHPPLPLASIVVPVTPMASRVLPAALAVDAVALASKSLPANVAAALNTVHSDALLASPHGVWAWSSVAEPELVVAFPQLPGRHAGSLGGVATSTAVGAWAAVTVCRVTPPGPLRLDIHPVPRADDALFLATTPGTLYAFNFTSGAWTTLTFPASSGGAVVSALYPARSLPWHSPDSGTVYGIANATAVFRVAAGSITVLPPLPGAVAQVGHPIGRGDEPVALLDSGSVCLWKPSAQRWAVSAAPMPTATWRGLVLSATDPSAAAAWAPDRIAVVLFSAGLNQPPLLVERATSATALFGETIQALLIADDQLLGQGASGAWHVARLSALESPAALLSQVSGVPLVYPLVPPLVGWMSANVSSNGTLAALARQGASSDMTCAAVSATVSVDELSSGNRRRTLLRGGGASLAAFADGDLPEHSPLYLDYGERLTLRLRTMLTEAGAAAVATLGTNASPFAVAISRQDDGDHPRLLVEPTVVERPNATSQMLELQIVVREPGRSAGYPPIQYGSGESLTATHVEVALDVPGVGGGPGCSLSRVGASVDMLVGCAPGLSLQLSESETFSQSEGCRESDPYPCLFFESVFRPVINVVDAVAGTSWPYIGRMYFRVVGGGLTPDSISRFNADEVLDNNLHGSTMWTFDSDGSGASSSDPVISSSANGITFVCSGTSPCADILPNFPDTPEYYMLIAISTVGIPDDTYCGLTTEFVLRVHGIPMNFSTSISFVSASLLAVFIPMVIVYCVKRRAGTLDGDGDGDVHAKRRALVTGARRTTPRPPSRRDLFG</sequence>
<keyword evidence="5" id="KW-1185">Reference proteome</keyword>
<dbReference type="PANTHER" id="PTHR14327">
    <property type="entry name" value="CATION CHANNEL SPERM-ASSOCIATED PROTEIN SUBUNIT GAMMA"/>
    <property type="match status" value="1"/>
</dbReference>
<dbReference type="GeneID" id="25564137"/>
<dbReference type="Pfam" id="PF22846">
    <property type="entry name" value="CATSPERG_C"/>
    <property type="match status" value="1"/>
</dbReference>
<feature type="transmembrane region" description="Helical" evidence="2">
    <location>
        <begin position="792"/>
        <end position="812"/>
    </location>
</feature>
<feature type="domain" description="CATSPERG C-terminal" evidence="3">
    <location>
        <begin position="641"/>
        <end position="812"/>
    </location>
</feature>
<dbReference type="InterPro" id="IPR053873">
    <property type="entry name" value="CATSPERG_C"/>
</dbReference>
<keyword evidence="2" id="KW-0472">Membrane</keyword>
<accession>A0A0L0D9D7</accession>
<dbReference type="eggNOG" id="ENOG502QWAR">
    <property type="taxonomic scope" value="Eukaryota"/>
</dbReference>
<evidence type="ECO:0000313" key="5">
    <source>
        <dbReference type="Proteomes" id="UP000054408"/>
    </source>
</evidence>
<name>A0A0L0D9D7_THETB</name>
<protein>
    <recommendedName>
        <fullName evidence="3">CATSPERG C-terminal domain-containing protein</fullName>
    </recommendedName>
</protein>
<organism evidence="4 5">
    <name type="scientific">Thecamonas trahens ATCC 50062</name>
    <dbReference type="NCBI Taxonomy" id="461836"/>
    <lineage>
        <taxon>Eukaryota</taxon>
        <taxon>Apusozoa</taxon>
        <taxon>Apusomonadida</taxon>
        <taxon>Apusomonadidae</taxon>
        <taxon>Thecamonas</taxon>
    </lineage>
</organism>
<dbReference type="Proteomes" id="UP000054408">
    <property type="component" value="Unassembled WGS sequence"/>
</dbReference>
<dbReference type="STRING" id="461836.A0A0L0D9D7"/>
<evidence type="ECO:0000313" key="4">
    <source>
        <dbReference type="EMBL" id="KNC48855.1"/>
    </source>
</evidence>
<proteinExistence type="predicted"/>
<evidence type="ECO:0000256" key="2">
    <source>
        <dbReference type="SAM" id="Phobius"/>
    </source>
</evidence>
<reference evidence="4 5" key="1">
    <citation type="submission" date="2010-05" db="EMBL/GenBank/DDBJ databases">
        <title>The Genome Sequence of Thecamonas trahens ATCC 50062.</title>
        <authorList>
            <consortium name="The Broad Institute Genome Sequencing Platform"/>
            <person name="Russ C."/>
            <person name="Cuomo C."/>
            <person name="Shea T."/>
            <person name="Young S.K."/>
            <person name="Zeng Q."/>
            <person name="Koehrsen M."/>
            <person name="Haas B."/>
            <person name="Borodovsky M."/>
            <person name="Guigo R."/>
            <person name="Alvarado L."/>
            <person name="Berlin A."/>
            <person name="Bochicchio J."/>
            <person name="Borenstein D."/>
            <person name="Chapman S."/>
            <person name="Chen Z."/>
            <person name="Freedman E."/>
            <person name="Gellesch M."/>
            <person name="Goldberg J."/>
            <person name="Griggs A."/>
            <person name="Gujja S."/>
            <person name="Heilman E."/>
            <person name="Heiman D."/>
            <person name="Hepburn T."/>
            <person name="Howarth C."/>
            <person name="Jen D."/>
            <person name="Larson L."/>
            <person name="Mehta T."/>
            <person name="Park D."/>
            <person name="Pearson M."/>
            <person name="Roberts A."/>
            <person name="Saif S."/>
            <person name="Shenoy N."/>
            <person name="Sisk P."/>
            <person name="Stolte C."/>
            <person name="Sykes S."/>
            <person name="Thomson T."/>
            <person name="Walk T."/>
            <person name="White J."/>
            <person name="Yandava C."/>
            <person name="Burger G."/>
            <person name="Gray M.W."/>
            <person name="Holland P.W.H."/>
            <person name="King N."/>
            <person name="Lang F.B.F."/>
            <person name="Roger A.J."/>
            <person name="Ruiz-Trillo I."/>
            <person name="Lander E."/>
            <person name="Nusbaum C."/>
        </authorList>
    </citation>
    <scope>NUCLEOTIDE SEQUENCE [LARGE SCALE GENOMIC DNA]</scope>
    <source>
        <strain evidence="4 5">ATCC 50062</strain>
    </source>
</reference>
<dbReference type="PANTHER" id="PTHR14327:SF1">
    <property type="entry name" value="CATION CHANNEL SPERM-ASSOCIATED AUXILIARY SUBUNIT GAMMA"/>
    <property type="match status" value="1"/>
</dbReference>
<dbReference type="EMBL" id="GL349452">
    <property type="protein sequence ID" value="KNC48855.1"/>
    <property type="molecule type" value="Genomic_DNA"/>
</dbReference>
<gene>
    <name evidence="4" type="ORF">AMSG_04600</name>
</gene>
<evidence type="ECO:0000256" key="1">
    <source>
        <dbReference type="SAM" id="MobiDB-lite"/>
    </source>
</evidence>
<feature type="region of interest" description="Disordered" evidence="1">
    <location>
        <begin position="832"/>
        <end position="853"/>
    </location>
</feature>
<dbReference type="RefSeq" id="XP_013758275.1">
    <property type="nucleotide sequence ID" value="XM_013902821.1"/>
</dbReference>
<dbReference type="OrthoDB" id="5956881at2759"/>
<dbReference type="AlphaFoldDB" id="A0A0L0D9D7"/>
<dbReference type="GO" id="GO:0036128">
    <property type="term" value="C:CatSper complex"/>
    <property type="evidence" value="ECO:0007669"/>
    <property type="project" value="InterPro"/>
</dbReference>
<keyword evidence="2" id="KW-1133">Transmembrane helix</keyword>
<dbReference type="GO" id="GO:0097228">
    <property type="term" value="C:sperm principal piece"/>
    <property type="evidence" value="ECO:0007669"/>
    <property type="project" value="InterPro"/>
</dbReference>
<keyword evidence="2" id="KW-0812">Transmembrane</keyword>
<evidence type="ECO:0000259" key="3">
    <source>
        <dbReference type="Pfam" id="PF22846"/>
    </source>
</evidence>
<dbReference type="InterPro" id="IPR028246">
    <property type="entry name" value="CATSPERG"/>
</dbReference>